<evidence type="ECO:0000256" key="1">
    <source>
        <dbReference type="ARBA" id="ARBA00008857"/>
    </source>
</evidence>
<evidence type="ECO:0000256" key="3">
    <source>
        <dbReference type="ARBA" id="ARBA00023172"/>
    </source>
</evidence>
<comment type="caution">
    <text evidence="5">The sequence shown here is derived from an EMBL/GenBank/DDBJ whole genome shotgun (WGS) entry which is preliminary data.</text>
</comment>
<evidence type="ECO:0000259" key="4">
    <source>
        <dbReference type="PROSITE" id="PS51898"/>
    </source>
</evidence>
<dbReference type="InterPro" id="IPR010998">
    <property type="entry name" value="Integrase_recombinase_N"/>
</dbReference>
<dbReference type="PANTHER" id="PTHR30349:SF64">
    <property type="entry name" value="PROPHAGE INTEGRASE INTD-RELATED"/>
    <property type="match status" value="1"/>
</dbReference>
<protein>
    <submittedName>
        <fullName evidence="5">Phage integrase SAM-like domain-containing protein</fullName>
    </submittedName>
</protein>
<dbReference type="InterPro" id="IPR011010">
    <property type="entry name" value="DNA_brk_join_enz"/>
</dbReference>
<dbReference type="GO" id="GO:0003677">
    <property type="term" value="F:DNA binding"/>
    <property type="evidence" value="ECO:0007669"/>
    <property type="project" value="UniProtKB-KW"/>
</dbReference>
<dbReference type="PROSITE" id="PS51898">
    <property type="entry name" value="TYR_RECOMBINASE"/>
    <property type="match status" value="1"/>
</dbReference>
<dbReference type="Gene3D" id="1.10.150.130">
    <property type="match status" value="1"/>
</dbReference>
<keyword evidence="3" id="KW-0233">DNA recombination</keyword>
<evidence type="ECO:0000313" key="6">
    <source>
        <dbReference type="Proteomes" id="UP000886851"/>
    </source>
</evidence>
<dbReference type="AlphaFoldDB" id="A0A9D1ZH08"/>
<reference evidence="5" key="1">
    <citation type="journal article" date="2021" name="PeerJ">
        <title>Extensive microbial diversity within the chicken gut microbiome revealed by metagenomics and culture.</title>
        <authorList>
            <person name="Gilroy R."/>
            <person name="Ravi A."/>
            <person name="Getino M."/>
            <person name="Pursley I."/>
            <person name="Horton D.L."/>
            <person name="Alikhan N.F."/>
            <person name="Baker D."/>
            <person name="Gharbi K."/>
            <person name="Hall N."/>
            <person name="Watson M."/>
            <person name="Adriaenssens E.M."/>
            <person name="Foster-Nyarko E."/>
            <person name="Jarju S."/>
            <person name="Secka A."/>
            <person name="Antonio M."/>
            <person name="Oren A."/>
            <person name="Chaudhuri R.R."/>
            <person name="La Ragione R."/>
            <person name="Hildebrand F."/>
            <person name="Pallen M.J."/>
        </authorList>
    </citation>
    <scope>NUCLEOTIDE SEQUENCE</scope>
    <source>
        <strain evidence="5">Gambia2-208</strain>
    </source>
</reference>
<organism evidence="5 6">
    <name type="scientific">Candidatus Bacteroides pullicola</name>
    <dbReference type="NCBI Taxonomy" id="2838475"/>
    <lineage>
        <taxon>Bacteria</taxon>
        <taxon>Pseudomonadati</taxon>
        <taxon>Bacteroidota</taxon>
        <taxon>Bacteroidia</taxon>
        <taxon>Bacteroidales</taxon>
        <taxon>Bacteroidaceae</taxon>
        <taxon>Bacteroides</taxon>
    </lineage>
</organism>
<proteinExistence type="inferred from homology"/>
<dbReference type="InterPro" id="IPR025269">
    <property type="entry name" value="SAM-like_dom"/>
</dbReference>
<dbReference type="GO" id="GO:0006310">
    <property type="term" value="P:DNA recombination"/>
    <property type="evidence" value="ECO:0007669"/>
    <property type="project" value="UniProtKB-KW"/>
</dbReference>
<feature type="domain" description="Tyr recombinase" evidence="4">
    <location>
        <begin position="205"/>
        <end position="394"/>
    </location>
</feature>
<dbReference type="Gene3D" id="1.10.443.10">
    <property type="entry name" value="Intergrase catalytic core"/>
    <property type="match status" value="1"/>
</dbReference>
<dbReference type="Pfam" id="PF13102">
    <property type="entry name" value="Phage_int_SAM_5"/>
    <property type="match status" value="1"/>
</dbReference>
<dbReference type="EMBL" id="DXCV01000039">
    <property type="protein sequence ID" value="HIY88229.1"/>
    <property type="molecule type" value="Genomic_DNA"/>
</dbReference>
<dbReference type="InterPro" id="IPR013762">
    <property type="entry name" value="Integrase-like_cat_sf"/>
</dbReference>
<dbReference type="Proteomes" id="UP000886851">
    <property type="component" value="Unassembled WGS sequence"/>
</dbReference>
<name>A0A9D1ZH08_9BACE</name>
<evidence type="ECO:0000313" key="5">
    <source>
        <dbReference type="EMBL" id="HIY88229.1"/>
    </source>
</evidence>
<reference evidence="5" key="2">
    <citation type="submission" date="2021-04" db="EMBL/GenBank/DDBJ databases">
        <authorList>
            <person name="Gilroy R."/>
        </authorList>
    </citation>
    <scope>NUCLEOTIDE SEQUENCE</scope>
    <source>
        <strain evidence="5">Gambia2-208</strain>
    </source>
</reference>
<keyword evidence="2" id="KW-0238">DNA-binding</keyword>
<evidence type="ECO:0000256" key="2">
    <source>
        <dbReference type="ARBA" id="ARBA00023125"/>
    </source>
</evidence>
<dbReference type="InterPro" id="IPR002104">
    <property type="entry name" value="Integrase_catalytic"/>
</dbReference>
<dbReference type="PANTHER" id="PTHR30349">
    <property type="entry name" value="PHAGE INTEGRASE-RELATED"/>
    <property type="match status" value="1"/>
</dbReference>
<gene>
    <name evidence="5" type="ORF">H9824_05945</name>
</gene>
<dbReference type="GO" id="GO:0015074">
    <property type="term" value="P:DNA integration"/>
    <property type="evidence" value="ECO:0007669"/>
    <property type="project" value="InterPro"/>
</dbReference>
<dbReference type="SUPFAM" id="SSF56349">
    <property type="entry name" value="DNA breaking-rejoining enzymes"/>
    <property type="match status" value="1"/>
</dbReference>
<sequence>MATFKATIFKDRQREDKTWSVFIRFTHERKVRYISTTMYVTKKDMTAGFKIKNQQVIDKCDALIKAYREKIAPLNLELNEMPIDDVVAYLKESKRDAGGIDFVSFARKWCLQHPNLKGVKNYQAAINSFCMFFGREHILCSEVTARTMKQYEEWLAGKPRAQSLYTSSIVRLFNEARDYYNDEDNDIIRIKQSLRKYKPKQQNVAEKRALTTEQIRAIFALPYRGDTWNGKQTRHDLALDCFKLSFCLLGMNSADLYNAVEYDGEYITYCRTKTKDRRNDKAKMVVRVHPIIKGLVEKYRGKERVFNFHERFVDMEELNRSINIGLKEIGKELGIEKLQFYAARHSLATIAANEAGIDRWTVNLMLNHTDQSMRVTELYIKRDFSPVNDANYKLMEYVFGKVEGGE</sequence>
<comment type="similarity">
    <text evidence="1">Belongs to the 'phage' integrase family.</text>
</comment>
<dbReference type="InterPro" id="IPR050090">
    <property type="entry name" value="Tyrosine_recombinase_XerCD"/>
</dbReference>
<accession>A0A9D1ZH08</accession>